<reference evidence="2" key="3">
    <citation type="submission" date="2025-09" db="UniProtKB">
        <authorList>
            <consortium name="Ensembl"/>
        </authorList>
    </citation>
    <scope>IDENTIFICATION</scope>
</reference>
<dbReference type="GeneTree" id="ENSGT00940000174371"/>
<organism evidence="2 3">
    <name type="scientific">Latimeria chalumnae</name>
    <name type="common">Coelacanth</name>
    <dbReference type="NCBI Taxonomy" id="7897"/>
    <lineage>
        <taxon>Eukaryota</taxon>
        <taxon>Metazoa</taxon>
        <taxon>Chordata</taxon>
        <taxon>Craniata</taxon>
        <taxon>Vertebrata</taxon>
        <taxon>Euteleostomi</taxon>
        <taxon>Coelacanthiformes</taxon>
        <taxon>Coelacanthidae</taxon>
        <taxon>Latimeria</taxon>
    </lineage>
</organism>
<evidence type="ECO:0008006" key="4">
    <source>
        <dbReference type="Google" id="ProtNLM"/>
    </source>
</evidence>
<dbReference type="Pfam" id="PF15238">
    <property type="entry name" value="TEADIR3"/>
    <property type="match status" value="1"/>
</dbReference>
<dbReference type="EMBL" id="AFYH01015730">
    <property type="status" value="NOT_ANNOTATED_CDS"/>
    <property type="molecule type" value="Genomic_DNA"/>
</dbReference>
<dbReference type="InParanoid" id="M3XI84"/>
<dbReference type="AlphaFoldDB" id="M3XI84"/>
<dbReference type="InterPro" id="IPR053819">
    <property type="entry name" value="TEADIR3_omega_loop"/>
</dbReference>
<reference evidence="2" key="2">
    <citation type="submission" date="2025-08" db="UniProtKB">
        <authorList>
            <consortium name="Ensembl"/>
        </authorList>
    </citation>
    <scope>IDENTIFICATION</scope>
</reference>
<dbReference type="HOGENOM" id="CLU_060757_0_0_1"/>
<dbReference type="PANTHER" id="PTHR33766">
    <property type="entry name" value="PROTEIN FAM181B"/>
    <property type="match status" value="1"/>
</dbReference>
<evidence type="ECO:0000313" key="3">
    <source>
        <dbReference type="Proteomes" id="UP000008672"/>
    </source>
</evidence>
<dbReference type="KEGG" id="lcm:102364766"/>
<evidence type="ECO:0000256" key="1">
    <source>
        <dbReference type="SAM" id="MobiDB-lite"/>
    </source>
</evidence>
<dbReference type="Proteomes" id="UP000008672">
    <property type="component" value="Unassembled WGS sequence"/>
</dbReference>
<dbReference type="OrthoDB" id="5982901at2759"/>
<sequence>MMAYFNDREVKTLLNFVNLASSDIKAALDKSAPCKRSVDHRKYLQKQLKRFSQKKLASKASPSPAKDPPANKHPSNMSSDSEVDSNSFSQPGIWTLPSRRYNGLLQPGEKMDSRKSESLPLRKRRLPASFWKEPGPLDKLAPPQLSDWESLLASEDARESQVPVPKSSTFLPSCGLPRELSAAQPNHHISCTASQECGCRCCVLSHSDCLVFPPLPQALIPLQFLPCVEVGALPFPTQREASFFQNEVETFAIWKPVVTKPAAVLQPYGPYGVN</sequence>
<dbReference type="eggNOG" id="ENOG502RZWV">
    <property type="taxonomic scope" value="Eukaryota"/>
</dbReference>
<dbReference type="PANTHER" id="PTHR33766:SF1">
    <property type="entry name" value="PROTEIN FAM181A"/>
    <property type="match status" value="1"/>
</dbReference>
<dbReference type="STRING" id="7897.ENSLACP00000022440"/>
<evidence type="ECO:0000313" key="2">
    <source>
        <dbReference type="Ensembl" id="ENSLACP00000022440.1"/>
    </source>
</evidence>
<reference evidence="3" key="1">
    <citation type="submission" date="2011-08" db="EMBL/GenBank/DDBJ databases">
        <title>The draft genome of Latimeria chalumnae.</title>
        <authorList>
            <person name="Di Palma F."/>
            <person name="Alfoldi J."/>
            <person name="Johnson J."/>
            <person name="Berlin A."/>
            <person name="Gnerre S."/>
            <person name="Jaffe D."/>
            <person name="MacCallum I."/>
            <person name="Young S."/>
            <person name="Walker B.J."/>
            <person name="Lander E."/>
            <person name="Lindblad-Toh K."/>
        </authorList>
    </citation>
    <scope>NUCLEOTIDE SEQUENCE [LARGE SCALE GENOMIC DNA]</scope>
    <source>
        <strain evidence="3">Wild caught</strain>
    </source>
</reference>
<keyword evidence="3" id="KW-1185">Reference proteome</keyword>
<dbReference type="Ensembl" id="ENSLACT00000025276.1">
    <property type="protein sequence ID" value="ENSLACP00000022440.1"/>
    <property type="gene ID" value="ENSLACG00000022173.1"/>
</dbReference>
<proteinExistence type="predicted"/>
<feature type="compositionally biased region" description="Low complexity" evidence="1">
    <location>
        <begin position="75"/>
        <end position="89"/>
    </location>
</feature>
<accession>M3XI84</accession>
<name>M3XI84_LATCH</name>
<dbReference type="InterPro" id="IPR029359">
    <property type="entry name" value="FAM181"/>
</dbReference>
<feature type="region of interest" description="Disordered" evidence="1">
    <location>
        <begin position="49"/>
        <end position="94"/>
    </location>
</feature>
<protein>
    <recommendedName>
        <fullName evidence="4">Family with sequence similarity 181 member A</fullName>
    </recommendedName>
</protein>